<dbReference type="WBParaSite" id="PTRK_0001106800.1">
    <property type="protein sequence ID" value="PTRK_0001106800.1"/>
    <property type="gene ID" value="PTRK_0001106800"/>
</dbReference>
<protein>
    <submittedName>
        <fullName evidence="4">3-ketodihydrosphingosine reductase</fullName>
    </submittedName>
</protein>
<evidence type="ECO:0000313" key="3">
    <source>
        <dbReference type="Proteomes" id="UP000038045"/>
    </source>
</evidence>
<keyword evidence="1" id="KW-0560">Oxidoreductase</keyword>
<keyword evidence="3" id="KW-1185">Reference proteome</keyword>
<evidence type="ECO:0000256" key="2">
    <source>
        <dbReference type="SAM" id="Phobius"/>
    </source>
</evidence>
<dbReference type="Pfam" id="PF00106">
    <property type="entry name" value="adh_short"/>
    <property type="match status" value="1"/>
</dbReference>
<dbReference type="PANTHER" id="PTHR43313:SF1">
    <property type="entry name" value="3BETA-HYDROXYSTEROID DEHYDROGENASE DHS-16"/>
    <property type="match status" value="1"/>
</dbReference>
<dbReference type="Gene3D" id="3.40.50.720">
    <property type="entry name" value="NAD(P)-binding Rossmann-like Domain"/>
    <property type="match status" value="1"/>
</dbReference>
<keyword evidence="2" id="KW-1133">Transmembrane helix</keyword>
<dbReference type="PANTHER" id="PTHR43313">
    <property type="entry name" value="SHORT-CHAIN DEHYDROGENASE/REDUCTASE FAMILY 9C"/>
    <property type="match status" value="1"/>
</dbReference>
<dbReference type="SUPFAM" id="SSF51735">
    <property type="entry name" value="NAD(P)-binding Rossmann-fold domains"/>
    <property type="match status" value="1"/>
</dbReference>
<feature type="transmembrane region" description="Helical" evidence="2">
    <location>
        <begin position="7"/>
        <end position="28"/>
    </location>
</feature>
<dbReference type="STRING" id="131310.A0A0N4ZRD3"/>
<sequence>MEALYENLYIIVIPLFVLTSLFLIQRYYSKNTSLTDLNGKFVFVTGCDSGFGRLLVHELLKKNMNVIAGCYTTEGKNSLTEECSNYHNLGDLYTIKLDVTDIESVKSAYNYIDNLMNEKNTTLWSVVNNAGANIVKGPIEWYTIDDFKLHIDINLLGPIRVCQTFIPLLKKSKGRFVTMISCSGRIHGFYLGPYTTSKFGLRGYMDSLRLDILPFGISVHVLEPGAFKTPLTEDKSLADRVEKAFNSLPEETKKDYGTNFKNNLIQCWQKGVDIAASSNLYLVVNNYIHAITSASPRHRYLCGYDAWFIFFPLSILPSHIQDKILCFLYSCHPSLNLNYTTITKHQNDPSEVNNNGKKIK</sequence>
<name>A0A0N4ZRD3_PARTI</name>
<dbReference type="PROSITE" id="PS00061">
    <property type="entry name" value="ADH_SHORT"/>
    <property type="match status" value="1"/>
</dbReference>
<reference evidence="4" key="1">
    <citation type="submission" date="2017-02" db="UniProtKB">
        <authorList>
            <consortium name="WormBaseParasite"/>
        </authorList>
    </citation>
    <scope>IDENTIFICATION</scope>
</reference>
<keyword evidence="2" id="KW-0812">Transmembrane</keyword>
<dbReference type="InterPro" id="IPR036291">
    <property type="entry name" value="NAD(P)-bd_dom_sf"/>
</dbReference>
<dbReference type="Proteomes" id="UP000038045">
    <property type="component" value="Unplaced"/>
</dbReference>
<dbReference type="AlphaFoldDB" id="A0A0N4ZRD3"/>
<dbReference type="InterPro" id="IPR020904">
    <property type="entry name" value="Sc_DH/Rdtase_CS"/>
</dbReference>
<organism evidence="3 4">
    <name type="scientific">Parastrongyloides trichosuri</name>
    <name type="common">Possum-specific nematode worm</name>
    <dbReference type="NCBI Taxonomy" id="131310"/>
    <lineage>
        <taxon>Eukaryota</taxon>
        <taxon>Metazoa</taxon>
        <taxon>Ecdysozoa</taxon>
        <taxon>Nematoda</taxon>
        <taxon>Chromadorea</taxon>
        <taxon>Rhabditida</taxon>
        <taxon>Tylenchina</taxon>
        <taxon>Panagrolaimomorpha</taxon>
        <taxon>Strongyloidoidea</taxon>
        <taxon>Strongyloididae</taxon>
        <taxon>Parastrongyloides</taxon>
    </lineage>
</organism>
<dbReference type="GO" id="GO:0016491">
    <property type="term" value="F:oxidoreductase activity"/>
    <property type="evidence" value="ECO:0007669"/>
    <property type="project" value="UniProtKB-KW"/>
</dbReference>
<dbReference type="InterPro" id="IPR002347">
    <property type="entry name" value="SDR_fam"/>
</dbReference>
<evidence type="ECO:0000256" key="1">
    <source>
        <dbReference type="ARBA" id="ARBA00023002"/>
    </source>
</evidence>
<dbReference type="PRINTS" id="PR00081">
    <property type="entry name" value="GDHRDH"/>
</dbReference>
<dbReference type="GO" id="GO:0008202">
    <property type="term" value="P:steroid metabolic process"/>
    <property type="evidence" value="ECO:0007669"/>
    <property type="project" value="TreeGrafter"/>
</dbReference>
<keyword evidence="2" id="KW-0472">Membrane</keyword>
<accession>A0A0N4ZRD3</accession>
<proteinExistence type="predicted"/>
<evidence type="ECO:0000313" key="4">
    <source>
        <dbReference type="WBParaSite" id="PTRK_0001106800.1"/>
    </source>
</evidence>